<organism evidence="1 2">
    <name type="scientific">Kitasatospora cystarginea</name>
    <dbReference type="NCBI Taxonomy" id="58350"/>
    <lineage>
        <taxon>Bacteria</taxon>
        <taxon>Bacillati</taxon>
        <taxon>Actinomycetota</taxon>
        <taxon>Actinomycetes</taxon>
        <taxon>Kitasatosporales</taxon>
        <taxon>Streptomycetaceae</taxon>
        <taxon>Kitasatospora</taxon>
    </lineage>
</organism>
<name>A0ABN3EL61_9ACTN</name>
<protein>
    <submittedName>
        <fullName evidence="1">Uncharacterized protein</fullName>
    </submittedName>
</protein>
<accession>A0ABN3EL61</accession>
<reference evidence="1 2" key="1">
    <citation type="journal article" date="2019" name="Int. J. Syst. Evol. Microbiol.">
        <title>The Global Catalogue of Microorganisms (GCM) 10K type strain sequencing project: providing services to taxonomists for standard genome sequencing and annotation.</title>
        <authorList>
            <consortium name="The Broad Institute Genomics Platform"/>
            <consortium name="The Broad Institute Genome Sequencing Center for Infectious Disease"/>
            <person name="Wu L."/>
            <person name="Ma J."/>
        </authorList>
    </citation>
    <scope>NUCLEOTIDE SEQUENCE [LARGE SCALE GENOMIC DNA]</scope>
    <source>
        <strain evidence="1 2">JCM 7356</strain>
    </source>
</reference>
<dbReference type="EMBL" id="BAAATR010000028">
    <property type="protein sequence ID" value="GAA2262446.1"/>
    <property type="molecule type" value="Genomic_DNA"/>
</dbReference>
<evidence type="ECO:0000313" key="2">
    <source>
        <dbReference type="Proteomes" id="UP001500305"/>
    </source>
</evidence>
<proteinExistence type="predicted"/>
<sequence length="128" mass="14174">MLCARTERGLTVEKPGQTALSRLVANLGRGDSHVVVERLGEDEPEGDWYMQVRLRENNTYQLEFRDGIAAEHYQTITVSQEKVIVALTAWAAGRSGWREAFMWTNIGSSFTTNEVAAQPGEAADRSSG</sequence>
<dbReference type="RefSeq" id="WP_344639063.1">
    <property type="nucleotide sequence ID" value="NZ_BAAATR010000028.1"/>
</dbReference>
<gene>
    <name evidence="1" type="ORF">GCM10010430_53540</name>
</gene>
<comment type="caution">
    <text evidence="1">The sequence shown here is derived from an EMBL/GenBank/DDBJ whole genome shotgun (WGS) entry which is preliminary data.</text>
</comment>
<dbReference type="Proteomes" id="UP001500305">
    <property type="component" value="Unassembled WGS sequence"/>
</dbReference>
<keyword evidence="2" id="KW-1185">Reference proteome</keyword>
<evidence type="ECO:0000313" key="1">
    <source>
        <dbReference type="EMBL" id="GAA2262446.1"/>
    </source>
</evidence>